<dbReference type="STRING" id="1619044.UY92_C0006G0105"/>
<dbReference type="InterPro" id="IPR000825">
    <property type="entry name" value="SUF_FeS_clus_asmbl_SufBD_core"/>
</dbReference>
<dbReference type="EMBL" id="LCRX01000006">
    <property type="protein sequence ID" value="KKW42544.1"/>
    <property type="molecule type" value="Genomic_DNA"/>
</dbReference>
<accession>A0A0G2BAL2</accession>
<dbReference type="InterPro" id="IPR055346">
    <property type="entry name" value="Fe-S_cluster_assembly_SufBD"/>
</dbReference>
<dbReference type="AlphaFoldDB" id="A0A0G2BAL2"/>
<organism evidence="3 4">
    <name type="scientific">Candidatus Magasanikbacteria bacterium GW2011_GWA2_56_11</name>
    <dbReference type="NCBI Taxonomy" id="1619044"/>
    <lineage>
        <taxon>Bacteria</taxon>
        <taxon>Candidatus Magasanikiibacteriota</taxon>
    </lineage>
</organism>
<dbReference type="SUPFAM" id="SSF101960">
    <property type="entry name" value="Stabilizer of iron transporter SufD"/>
    <property type="match status" value="1"/>
</dbReference>
<evidence type="ECO:0000313" key="3">
    <source>
        <dbReference type="EMBL" id="KKW42544.1"/>
    </source>
</evidence>
<dbReference type="InterPro" id="IPR037284">
    <property type="entry name" value="SUF_FeS_clus_asmbl_SufBD_sf"/>
</dbReference>
<sequence>MKPKKNTLRADGANAGLPGAKRSAPPLVADLFSVSSTNCELKPLPEVSTVAAAAARPGMAGLEAQPMFSQRLAPPIAAYALRITRETLPAIDLDIRQVKAGGLIYLEITAETGSTANIWEKITAAGWAAVIVNLRLESQCRITYAASQTAAPEAGSWALRQANVAAGAEMTWFDLALQGSLTASEITTYLTGERARGAIYGIFSGSGDEVRHLNHRVEHLASRTESNLLTRGVLGGRSRADYRSLIRIAPDAPGCRGQEREDTLLLSPQARIESLPELEIRHHDVACSHAVTATRLDPERLFYLQSRGLDASAARELLVRGHIFAILDALPRPGLRRSVSEFFLSRSH</sequence>
<dbReference type="GO" id="GO:0016226">
    <property type="term" value="P:iron-sulfur cluster assembly"/>
    <property type="evidence" value="ECO:0007669"/>
    <property type="project" value="InterPro"/>
</dbReference>
<name>A0A0G2BAL2_9BACT</name>
<dbReference type="Pfam" id="PF01458">
    <property type="entry name" value="SUFBD_core"/>
    <property type="match status" value="1"/>
</dbReference>
<reference evidence="3 4" key="1">
    <citation type="journal article" date="2015" name="Nature">
        <title>rRNA introns, odd ribosomes, and small enigmatic genomes across a large radiation of phyla.</title>
        <authorList>
            <person name="Brown C.T."/>
            <person name="Hug L.A."/>
            <person name="Thomas B.C."/>
            <person name="Sharon I."/>
            <person name="Castelle C.J."/>
            <person name="Singh A."/>
            <person name="Wilkins M.J."/>
            <person name="Williams K.H."/>
            <person name="Banfield J.F."/>
        </authorList>
    </citation>
    <scope>NUCLEOTIDE SEQUENCE [LARGE SCALE GENOMIC DNA]</scope>
</reference>
<dbReference type="PANTHER" id="PTHR43575:SF1">
    <property type="entry name" value="PROTEIN ABCI7, CHLOROPLASTIC"/>
    <property type="match status" value="1"/>
</dbReference>
<dbReference type="Proteomes" id="UP000033870">
    <property type="component" value="Unassembled WGS sequence"/>
</dbReference>
<feature type="domain" description="SUF system FeS cluster assembly SufBD core" evidence="2">
    <location>
        <begin position="108"/>
        <end position="321"/>
    </location>
</feature>
<gene>
    <name evidence="3" type="ORF">UY92_C0006G0105</name>
</gene>
<evidence type="ECO:0000256" key="1">
    <source>
        <dbReference type="SAM" id="MobiDB-lite"/>
    </source>
</evidence>
<proteinExistence type="predicted"/>
<feature type="region of interest" description="Disordered" evidence="1">
    <location>
        <begin position="1"/>
        <end position="21"/>
    </location>
</feature>
<evidence type="ECO:0000313" key="4">
    <source>
        <dbReference type="Proteomes" id="UP000033870"/>
    </source>
</evidence>
<evidence type="ECO:0000259" key="2">
    <source>
        <dbReference type="Pfam" id="PF01458"/>
    </source>
</evidence>
<protein>
    <submittedName>
        <fullName evidence="3">FeS assembly protein SufD</fullName>
    </submittedName>
</protein>
<comment type="caution">
    <text evidence="3">The sequence shown here is derived from an EMBL/GenBank/DDBJ whole genome shotgun (WGS) entry which is preliminary data.</text>
</comment>
<dbReference type="PANTHER" id="PTHR43575">
    <property type="entry name" value="PROTEIN ABCI7, CHLOROPLASTIC"/>
    <property type="match status" value="1"/>
</dbReference>